<dbReference type="GO" id="GO:0020037">
    <property type="term" value="F:heme binding"/>
    <property type="evidence" value="ECO:0007669"/>
    <property type="project" value="InterPro"/>
</dbReference>
<dbReference type="PANTHER" id="PTHR24303">
    <property type="entry name" value="HEME-BINDING MONOOXYGENASE FAMILY"/>
    <property type="match status" value="1"/>
</dbReference>
<keyword evidence="5 7" id="KW-0408">Iron</keyword>
<dbReference type="InterPro" id="IPR001128">
    <property type="entry name" value="Cyt_P450"/>
</dbReference>
<dbReference type="PRINTS" id="PR00463">
    <property type="entry name" value="EP450I"/>
</dbReference>
<dbReference type="PROSITE" id="PS00086">
    <property type="entry name" value="CYTOCHROME_P450"/>
    <property type="match status" value="1"/>
</dbReference>
<accession>A0A7J7K055</accession>
<keyword evidence="4 8" id="KW-0560">Oxidoreductase</keyword>
<keyword evidence="10" id="KW-1185">Reference proteome</keyword>
<dbReference type="EMBL" id="VXIV02001588">
    <property type="protein sequence ID" value="KAF6031573.1"/>
    <property type="molecule type" value="Genomic_DNA"/>
</dbReference>
<sequence>MHSQTNTFDLKLLDSFDTINKQNAYNIFSKSASSPSIWAKLPLLEAYVHENLRYLSQAPLLLPHLTIEDTEVAGYKIPKGTRVLINGFYTAHNPSVYDEPFEMKPERFLDENGNVVPPGHPLRYHFIGFGAGRRVCIGETLARSRIFLFLANILQKFSLEPVGKLPSRDVREYKMSVLIKPPSVSARFIRRQQ</sequence>
<keyword evidence="6 8" id="KW-0503">Monooxygenase</keyword>
<keyword evidence="3 7" id="KW-0479">Metal-binding</keyword>
<protein>
    <submittedName>
        <fullName evidence="9">Uncharacterized protein</fullName>
    </submittedName>
</protein>
<evidence type="ECO:0000256" key="3">
    <source>
        <dbReference type="ARBA" id="ARBA00022723"/>
    </source>
</evidence>
<evidence type="ECO:0000313" key="10">
    <source>
        <dbReference type="Proteomes" id="UP000593567"/>
    </source>
</evidence>
<dbReference type="AlphaFoldDB" id="A0A7J7K055"/>
<dbReference type="Gene3D" id="1.10.630.10">
    <property type="entry name" value="Cytochrome P450"/>
    <property type="match status" value="1"/>
</dbReference>
<dbReference type="GO" id="GO:0016705">
    <property type="term" value="F:oxidoreductase activity, acting on paired donors, with incorporation or reduction of molecular oxygen"/>
    <property type="evidence" value="ECO:0007669"/>
    <property type="project" value="InterPro"/>
</dbReference>
<dbReference type="PANTHER" id="PTHR24303:SF31">
    <property type="entry name" value="CYTOCHROME P450 307A1-RELATED"/>
    <property type="match status" value="1"/>
</dbReference>
<evidence type="ECO:0000256" key="2">
    <source>
        <dbReference type="ARBA" id="ARBA00010617"/>
    </source>
</evidence>
<dbReference type="GO" id="GO:0004497">
    <property type="term" value="F:monooxygenase activity"/>
    <property type="evidence" value="ECO:0007669"/>
    <property type="project" value="UniProtKB-KW"/>
</dbReference>
<evidence type="ECO:0000256" key="6">
    <source>
        <dbReference type="ARBA" id="ARBA00023033"/>
    </source>
</evidence>
<dbReference type="InterPro" id="IPR002401">
    <property type="entry name" value="Cyt_P450_E_grp-I"/>
</dbReference>
<name>A0A7J7K055_BUGNE</name>
<dbReference type="InterPro" id="IPR036396">
    <property type="entry name" value="Cyt_P450_sf"/>
</dbReference>
<gene>
    <name evidence="9" type="ORF">EB796_010123</name>
</gene>
<dbReference type="Pfam" id="PF00067">
    <property type="entry name" value="p450"/>
    <property type="match status" value="1"/>
</dbReference>
<organism evidence="9 10">
    <name type="scientific">Bugula neritina</name>
    <name type="common">Brown bryozoan</name>
    <name type="synonym">Sertularia neritina</name>
    <dbReference type="NCBI Taxonomy" id="10212"/>
    <lineage>
        <taxon>Eukaryota</taxon>
        <taxon>Metazoa</taxon>
        <taxon>Spiralia</taxon>
        <taxon>Lophotrochozoa</taxon>
        <taxon>Bryozoa</taxon>
        <taxon>Gymnolaemata</taxon>
        <taxon>Cheilostomatida</taxon>
        <taxon>Flustrina</taxon>
        <taxon>Buguloidea</taxon>
        <taxon>Bugulidae</taxon>
        <taxon>Bugula</taxon>
    </lineage>
</organism>
<evidence type="ECO:0000256" key="7">
    <source>
        <dbReference type="PIRSR" id="PIRSR602401-1"/>
    </source>
</evidence>
<evidence type="ECO:0000313" key="9">
    <source>
        <dbReference type="EMBL" id="KAF6031573.1"/>
    </source>
</evidence>
<evidence type="ECO:0000256" key="1">
    <source>
        <dbReference type="ARBA" id="ARBA00001971"/>
    </source>
</evidence>
<comment type="similarity">
    <text evidence="2 8">Belongs to the cytochrome P450 family.</text>
</comment>
<feature type="binding site" description="axial binding residue" evidence="7">
    <location>
        <position position="136"/>
    </location>
    <ligand>
        <name>heme</name>
        <dbReference type="ChEBI" id="CHEBI:30413"/>
    </ligand>
    <ligandPart>
        <name>Fe</name>
        <dbReference type="ChEBI" id="CHEBI:18248"/>
    </ligandPart>
</feature>
<comment type="cofactor">
    <cofactor evidence="1 7">
        <name>heme</name>
        <dbReference type="ChEBI" id="CHEBI:30413"/>
    </cofactor>
</comment>
<dbReference type="InterPro" id="IPR017972">
    <property type="entry name" value="Cyt_P450_CS"/>
</dbReference>
<keyword evidence="7 8" id="KW-0349">Heme</keyword>
<dbReference type="OrthoDB" id="6283414at2759"/>
<evidence type="ECO:0000256" key="4">
    <source>
        <dbReference type="ARBA" id="ARBA00023002"/>
    </source>
</evidence>
<evidence type="ECO:0000256" key="8">
    <source>
        <dbReference type="RuleBase" id="RU000461"/>
    </source>
</evidence>
<dbReference type="SUPFAM" id="SSF48264">
    <property type="entry name" value="Cytochrome P450"/>
    <property type="match status" value="1"/>
</dbReference>
<comment type="caution">
    <text evidence="9">The sequence shown here is derived from an EMBL/GenBank/DDBJ whole genome shotgun (WGS) entry which is preliminary data.</text>
</comment>
<reference evidence="9" key="1">
    <citation type="submission" date="2020-06" db="EMBL/GenBank/DDBJ databases">
        <title>Draft genome of Bugula neritina, a colonial animal packing powerful symbionts and potential medicines.</title>
        <authorList>
            <person name="Rayko M."/>
        </authorList>
    </citation>
    <scope>NUCLEOTIDE SEQUENCE [LARGE SCALE GENOMIC DNA]</scope>
    <source>
        <strain evidence="9">Kwan_BN1</strain>
    </source>
</reference>
<evidence type="ECO:0000256" key="5">
    <source>
        <dbReference type="ARBA" id="ARBA00023004"/>
    </source>
</evidence>
<dbReference type="Proteomes" id="UP000593567">
    <property type="component" value="Unassembled WGS sequence"/>
</dbReference>
<proteinExistence type="inferred from homology"/>
<dbReference type="GO" id="GO:0005506">
    <property type="term" value="F:iron ion binding"/>
    <property type="evidence" value="ECO:0007669"/>
    <property type="project" value="InterPro"/>
</dbReference>